<name>A0ABY8H6L7_9MICC</name>
<dbReference type="Gene3D" id="3.10.350.10">
    <property type="entry name" value="LysM domain"/>
    <property type="match status" value="1"/>
</dbReference>
<feature type="compositionally biased region" description="Low complexity" evidence="7">
    <location>
        <begin position="200"/>
        <end position="216"/>
    </location>
</feature>
<evidence type="ECO:0000259" key="9">
    <source>
        <dbReference type="PROSITE" id="PS51935"/>
    </source>
</evidence>
<proteinExistence type="inferred from homology"/>
<dbReference type="InterPro" id="IPR018392">
    <property type="entry name" value="LysM"/>
</dbReference>
<reference evidence="10 11" key="1">
    <citation type="submission" date="2023-04" db="EMBL/GenBank/DDBJ databases">
        <title>Funneling lignin-derived compounds into biodiesel using alkali-halophilic Citricoccus sp. P2.</title>
        <authorList>
            <person name="Luo C.-B."/>
        </authorList>
    </citation>
    <scope>NUCLEOTIDE SEQUENCE [LARGE SCALE GENOMIC DNA]</scope>
    <source>
        <strain evidence="10 11">P2</strain>
    </source>
</reference>
<keyword evidence="5" id="KW-0378">Hydrolase</keyword>
<dbReference type="PANTHER" id="PTHR47053:SF1">
    <property type="entry name" value="MUREIN DD-ENDOPEPTIDASE MEPH-RELATED"/>
    <property type="match status" value="1"/>
</dbReference>
<dbReference type="Gene3D" id="3.90.1720.10">
    <property type="entry name" value="endopeptidase domain like (from Nostoc punctiforme)"/>
    <property type="match status" value="1"/>
</dbReference>
<keyword evidence="3" id="KW-0732">Signal</keyword>
<dbReference type="CDD" id="cd00118">
    <property type="entry name" value="LysM"/>
    <property type="match status" value="1"/>
</dbReference>
<gene>
    <name evidence="10" type="ORF">P8192_13985</name>
</gene>
<evidence type="ECO:0000256" key="4">
    <source>
        <dbReference type="ARBA" id="ARBA00022737"/>
    </source>
</evidence>
<dbReference type="InterPro" id="IPR000064">
    <property type="entry name" value="NLP_P60_dom"/>
</dbReference>
<evidence type="ECO:0000256" key="7">
    <source>
        <dbReference type="SAM" id="MobiDB-lite"/>
    </source>
</evidence>
<dbReference type="PANTHER" id="PTHR47053">
    <property type="entry name" value="MUREIN DD-ENDOPEPTIDASE MEPH-RELATED"/>
    <property type="match status" value="1"/>
</dbReference>
<dbReference type="EMBL" id="CP121252">
    <property type="protein sequence ID" value="WFP16469.1"/>
    <property type="molecule type" value="Genomic_DNA"/>
</dbReference>
<feature type="region of interest" description="Disordered" evidence="7">
    <location>
        <begin position="99"/>
        <end position="128"/>
    </location>
</feature>
<evidence type="ECO:0000313" key="10">
    <source>
        <dbReference type="EMBL" id="WFP16469.1"/>
    </source>
</evidence>
<comment type="similarity">
    <text evidence="1">Belongs to the peptidase C40 family.</text>
</comment>
<dbReference type="Pfam" id="PF00877">
    <property type="entry name" value="NLPC_P60"/>
    <property type="match status" value="1"/>
</dbReference>
<keyword evidence="2" id="KW-0645">Protease</keyword>
<evidence type="ECO:0000256" key="2">
    <source>
        <dbReference type="ARBA" id="ARBA00022670"/>
    </source>
</evidence>
<keyword evidence="11" id="KW-1185">Reference proteome</keyword>
<organism evidence="10 11">
    <name type="scientific">Citricoccus muralis</name>
    <dbReference type="NCBI Taxonomy" id="169134"/>
    <lineage>
        <taxon>Bacteria</taxon>
        <taxon>Bacillati</taxon>
        <taxon>Actinomycetota</taxon>
        <taxon>Actinomycetes</taxon>
        <taxon>Micrococcales</taxon>
        <taxon>Micrococcaceae</taxon>
        <taxon>Citricoccus</taxon>
    </lineage>
</organism>
<evidence type="ECO:0000256" key="5">
    <source>
        <dbReference type="ARBA" id="ARBA00022801"/>
    </source>
</evidence>
<feature type="domain" description="LysM" evidence="8">
    <location>
        <begin position="124"/>
        <end position="168"/>
    </location>
</feature>
<feature type="compositionally biased region" description="Low complexity" evidence="7">
    <location>
        <begin position="170"/>
        <end position="193"/>
    </location>
</feature>
<dbReference type="RefSeq" id="WP_278157609.1">
    <property type="nucleotide sequence ID" value="NZ_CP121252.1"/>
</dbReference>
<dbReference type="SMART" id="SM00257">
    <property type="entry name" value="LysM"/>
    <property type="match status" value="1"/>
</dbReference>
<dbReference type="InterPro" id="IPR038765">
    <property type="entry name" value="Papain-like_cys_pep_sf"/>
</dbReference>
<accession>A0ABY8H6L7</accession>
<evidence type="ECO:0000313" key="11">
    <source>
        <dbReference type="Proteomes" id="UP001219037"/>
    </source>
</evidence>
<evidence type="ECO:0000256" key="1">
    <source>
        <dbReference type="ARBA" id="ARBA00007074"/>
    </source>
</evidence>
<keyword evidence="6" id="KW-0788">Thiol protease</keyword>
<evidence type="ECO:0000256" key="6">
    <source>
        <dbReference type="ARBA" id="ARBA00022807"/>
    </source>
</evidence>
<feature type="domain" description="NlpC/P60" evidence="9">
    <location>
        <begin position="215"/>
        <end position="342"/>
    </location>
</feature>
<dbReference type="InterPro" id="IPR051202">
    <property type="entry name" value="Peptidase_C40"/>
</dbReference>
<dbReference type="SUPFAM" id="SSF54001">
    <property type="entry name" value="Cysteine proteinases"/>
    <property type="match status" value="1"/>
</dbReference>
<feature type="region of interest" description="Disordered" evidence="7">
    <location>
        <begin position="170"/>
        <end position="216"/>
    </location>
</feature>
<sequence>MHTPSIWPIFATSGEIKLRFDNETVTVDNDLITNQSSTERNTMSYLTRRARIEAERIEAAQQARQHRLGRAKSLTFGLAGAAAVAGVSVAGITPASASLEDTTAPATEQTQQGSATTETASTSGSYTVRSGDTLSSIASAQGVSLNELMSANGLSASSIIYPGDTLQLSGSAGTSTETASTGTSAETTQTASADPASTESAGMTMQTASTTSSASGWQGTAASTAISIANSGATYSYGGNGPTSYDCSGFTSAAFAAAGIDLPRTSGAQYSAASQYVSLDNLQVGDLVFWSSNGSASGIYHVAVYVGDGQIAQARNPQSGISVNSLAHYQQYNPPMSTAARY</sequence>
<dbReference type="Pfam" id="PF01476">
    <property type="entry name" value="LysM"/>
    <property type="match status" value="1"/>
</dbReference>
<evidence type="ECO:0000259" key="8">
    <source>
        <dbReference type="PROSITE" id="PS51782"/>
    </source>
</evidence>
<dbReference type="PROSITE" id="PS51935">
    <property type="entry name" value="NLPC_P60"/>
    <property type="match status" value="1"/>
</dbReference>
<dbReference type="SUPFAM" id="SSF54106">
    <property type="entry name" value="LysM domain"/>
    <property type="match status" value="1"/>
</dbReference>
<evidence type="ECO:0000256" key="3">
    <source>
        <dbReference type="ARBA" id="ARBA00022729"/>
    </source>
</evidence>
<feature type="compositionally biased region" description="Low complexity" evidence="7">
    <location>
        <begin position="106"/>
        <end position="125"/>
    </location>
</feature>
<keyword evidence="4" id="KW-0677">Repeat</keyword>
<dbReference type="PROSITE" id="PS51782">
    <property type="entry name" value="LYSM"/>
    <property type="match status" value="1"/>
</dbReference>
<dbReference type="Proteomes" id="UP001219037">
    <property type="component" value="Chromosome"/>
</dbReference>
<dbReference type="InterPro" id="IPR036779">
    <property type="entry name" value="LysM_dom_sf"/>
</dbReference>
<protein>
    <submittedName>
        <fullName evidence="10">NlpC/P60 family protein</fullName>
    </submittedName>
</protein>